<feature type="domain" description="EF-hand" evidence="3">
    <location>
        <begin position="36"/>
        <end position="71"/>
    </location>
</feature>
<organism evidence="5">
    <name type="scientific">Micromonas pusilla (strain CCMP1545)</name>
    <name type="common">Picoplanktonic green alga</name>
    <dbReference type="NCBI Taxonomy" id="564608"/>
    <lineage>
        <taxon>Eukaryota</taxon>
        <taxon>Viridiplantae</taxon>
        <taxon>Chlorophyta</taxon>
        <taxon>Mamiellophyceae</taxon>
        <taxon>Mamiellales</taxon>
        <taxon>Mamiellaceae</taxon>
        <taxon>Micromonas</taxon>
    </lineage>
</organism>
<accession>C1N875</accession>
<dbReference type="AlphaFoldDB" id="C1N875"/>
<dbReference type="KEGG" id="mpp:MICPUCDRAFT_53978"/>
<feature type="coiled-coil region" evidence="2">
    <location>
        <begin position="12"/>
        <end position="39"/>
    </location>
</feature>
<dbReference type="GeneID" id="9689474"/>
<dbReference type="InterPro" id="IPR002048">
    <property type="entry name" value="EF_hand_dom"/>
</dbReference>
<evidence type="ECO:0000313" key="4">
    <source>
        <dbReference type="EMBL" id="EEH51655.1"/>
    </source>
</evidence>
<dbReference type="GO" id="GO:0005509">
    <property type="term" value="F:calcium ion binding"/>
    <property type="evidence" value="ECO:0007669"/>
    <property type="project" value="InterPro"/>
</dbReference>
<sequence length="513" mass="57409">MGCFGTEPKPESEQIQKIVESHKAELRKVEQDRDRESVENLFRLYAIMDVDNSGRLTPAELGVGLRVQPRLMNTLCANAGIEPSEFNDDYDAMIAALVKKIDADGDGVIQRGEFEAAVRGIMAFDNVDVNTVESDREHQLKGAAERARIEAERSGGYVGLADAEEARRIGEAVKLGGVAMSFDDDDEDEETKKKKAAIAAKRAEKMRARLTKPKDDARGLSDAEYPEDAFEKAVAVRRHALEAARNEARAKERDARGKFQRAMRHNRNLASTRHETKLELGEIVRKKETNSDGEETEIDEYYDNYGDYYDEDLEDEMTQIDARLFFLRGRATAKFFADHGLAFEDAYDVRANDRALAELFVRDASAVAAYDAMQTSGVFAVVVDAVKAAATYEGRTGLTPNPGAWSAANREMKKARDAREGAFVEKLKEAGAFAALVEEKAKAKAKDIEDGEYREWDEDWIKENYQVAYEVDKLMYDMDGICAKDAGVAREFEALLKTDLEERILKLPFVRAA</sequence>
<dbReference type="SUPFAM" id="SSF47473">
    <property type="entry name" value="EF-hand"/>
    <property type="match status" value="1"/>
</dbReference>
<dbReference type="PROSITE" id="PS00018">
    <property type="entry name" value="EF_HAND_1"/>
    <property type="match status" value="2"/>
</dbReference>
<gene>
    <name evidence="4" type="ORF">MICPUCDRAFT_53978</name>
</gene>
<dbReference type="EMBL" id="GG663750">
    <property type="protein sequence ID" value="EEH51655.1"/>
    <property type="molecule type" value="Genomic_DNA"/>
</dbReference>
<dbReference type="InterPro" id="IPR018247">
    <property type="entry name" value="EF_Hand_1_Ca_BS"/>
</dbReference>
<evidence type="ECO:0000256" key="1">
    <source>
        <dbReference type="ARBA" id="ARBA00022837"/>
    </source>
</evidence>
<keyword evidence="2" id="KW-0175">Coiled coil</keyword>
<name>C1N875_MICPC</name>
<reference evidence="4 5" key="1">
    <citation type="journal article" date="2009" name="Science">
        <title>Green evolution and dynamic adaptations revealed by genomes of the marine picoeukaryotes Micromonas.</title>
        <authorList>
            <person name="Worden A.Z."/>
            <person name="Lee J.H."/>
            <person name="Mock T."/>
            <person name="Rouze P."/>
            <person name="Simmons M.P."/>
            <person name="Aerts A.L."/>
            <person name="Allen A.E."/>
            <person name="Cuvelier M.L."/>
            <person name="Derelle E."/>
            <person name="Everett M.V."/>
            <person name="Foulon E."/>
            <person name="Grimwood J."/>
            <person name="Gundlach H."/>
            <person name="Henrissat B."/>
            <person name="Napoli C."/>
            <person name="McDonald S.M."/>
            <person name="Parker M.S."/>
            <person name="Rombauts S."/>
            <person name="Salamov A."/>
            <person name="Von Dassow P."/>
            <person name="Badger J.H."/>
            <person name="Coutinho P.M."/>
            <person name="Demir E."/>
            <person name="Dubchak I."/>
            <person name="Gentemann C."/>
            <person name="Eikrem W."/>
            <person name="Gready J.E."/>
            <person name="John U."/>
            <person name="Lanier W."/>
            <person name="Lindquist E.A."/>
            <person name="Lucas S."/>
            <person name="Mayer K.F."/>
            <person name="Moreau H."/>
            <person name="Not F."/>
            <person name="Otillar R."/>
            <person name="Panaud O."/>
            <person name="Pangilinan J."/>
            <person name="Paulsen I."/>
            <person name="Piegu B."/>
            <person name="Poliakov A."/>
            <person name="Robbens S."/>
            <person name="Schmutz J."/>
            <person name="Toulza E."/>
            <person name="Wyss T."/>
            <person name="Zelensky A."/>
            <person name="Zhou K."/>
            <person name="Armbrust E.V."/>
            <person name="Bhattacharya D."/>
            <person name="Goodenough U.W."/>
            <person name="Van de Peer Y."/>
            <person name="Grigoriev I.V."/>
        </authorList>
    </citation>
    <scope>NUCLEOTIDE SEQUENCE [LARGE SCALE GENOMIC DNA]</scope>
    <source>
        <strain evidence="4 5">CCMP1545</strain>
    </source>
</reference>
<dbReference type="InterPro" id="IPR011992">
    <property type="entry name" value="EF-hand-dom_pair"/>
</dbReference>
<keyword evidence="5" id="KW-1185">Reference proteome</keyword>
<keyword evidence="1" id="KW-0106">Calcium</keyword>
<dbReference type="Proteomes" id="UP000001876">
    <property type="component" value="Unassembled WGS sequence"/>
</dbReference>
<evidence type="ECO:0000313" key="5">
    <source>
        <dbReference type="Proteomes" id="UP000001876"/>
    </source>
</evidence>
<proteinExistence type="predicted"/>
<protein>
    <submittedName>
        <fullName evidence="4">Predicted protein</fullName>
    </submittedName>
</protein>
<evidence type="ECO:0000259" key="3">
    <source>
        <dbReference type="PROSITE" id="PS50222"/>
    </source>
</evidence>
<dbReference type="PROSITE" id="PS50222">
    <property type="entry name" value="EF_HAND_2"/>
    <property type="match status" value="2"/>
</dbReference>
<dbReference type="RefSeq" id="XP_003064033.1">
    <property type="nucleotide sequence ID" value="XM_003063987.1"/>
</dbReference>
<dbReference type="Pfam" id="PF13499">
    <property type="entry name" value="EF-hand_7"/>
    <property type="match status" value="1"/>
</dbReference>
<evidence type="ECO:0000256" key="2">
    <source>
        <dbReference type="SAM" id="Coils"/>
    </source>
</evidence>
<feature type="domain" description="EF-hand" evidence="3">
    <location>
        <begin position="89"/>
        <end position="124"/>
    </location>
</feature>
<dbReference type="Gene3D" id="1.10.238.10">
    <property type="entry name" value="EF-hand"/>
    <property type="match status" value="1"/>
</dbReference>